<evidence type="ECO:0000313" key="2">
    <source>
        <dbReference type="EMBL" id="KAK7748649.1"/>
    </source>
</evidence>
<feature type="region of interest" description="Disordered" evidence="1">
    <location>
        <begin position="203"/>
        <end position="249"/>
    </location>
</feature>
<dbReference type="Proteomes" id="UP001320245">
    <property type="component" value="Unassembled WGS sequence"/>
</dbReference>
<organism evidence="2 3">
    <name type="scientific">Cytospora paraplurivora</name>
    <dbReference type="NCBI Taxonomy" id="2898453"/>
    <lineage>
        <taxon>Eukaryota</taxon>
        <taxon>Fungi</taxon>
        <taxon>Dikarya</taxon>
        <taxon>Ascomycota</taxon>
        <taxon>Pezizomycotina</taxon>
        <taxon>Sordariomycetes</taxon>
        <taxon>Sordariomycetidae</taxon>
        <taxon>Diaporthales</taxon>
        <taxon>Cytosporaceae</taxon>
        <taxon>Cytospora</taxon>
    </lineage>
</organism>
<feature type="region of interest" description="Disordered" evidence="1">
    <location>
        <begin position="273"/>
        <end position="293"/>
    </location>
</feature>
<dbReference type="EMBL" id="JAJSPL020000002">
    <property type="protein sequence ID" value="KAK7748649.1"/>
    <property type="molecule type" value="Genomic_DNA"/>
</dbReference>
<comment type="caution">
    <text evidence="2">The sequence shown here is derived from an EMBL/GenBank/DDBJ whole genome shotgun (WGS) entry which is preliminary data.</text>
</comment>
<gene>
    <name evidence="2" type="ORF">SLS53_000670</name>
</gene>
<evidence type="ECO:0000256" key="1">
    <source>
        <dbReference type="SAM" id="MobiDB-lite"/>
    </source>
</evidence>
<reference evidence="2 3" key="1">
    <citation type="journal article" date="2023" name="PLoS ONE">
        <title>Cytospora paraplurivora sp. nov. isolated from orchards with fruit tree decline syndrome in Ontario, Canada.</title>
        <authorList>
            <person name="Ilyukhin E."/>
            <person name="Nguyen H.D.T."/>
            <person name="Castle A.J."/>
            <person name="Ellouze W."/>
        </authorList>
    </citation>
    <scope>NUCLEOTIDE SEQUENCE [LARGE SCALE GENOMIC DNA]</scope>
    <source>
        <strain evidence="2 3">FDS-564</strain>
    </source>
</reference>
<feature type="compositionally biased region" description="Polar residues" evidence="1">
    <location>
        <begin position="223"/>
        <end position="248"/>
    </location>
</feature>
<evidence type="ECO:0000313" key="3">
    <source>
        <dbReference type="Proteomes" id="UP001320245"/>
    </source>
</evidence>
<name>A0AAN9URY6_9PEZI</name>
<feature type="compositionally biased region" description="Polar residues" evidence="1">
    <location>
        <begin position="138"/>
        <end position="148"/>
    </location>
</feature>
<keyword evidence="3" id="KW-1185">Reference proteome</keyword>
<proteinExistence type="predicted"/>
<accession>A0AAN9URY6</accession>
<sequence length="368" mass="38769">MLKKINENNSTPVSLDPGLETKPRRRQGPGGGKQATGAATRPQDAVAKGSGAPEKIENTSEPQAPTGRRFSEEEVAAATQLARAAVLAGLTMSSPTGESHVIGRPDGRAHPTQQVVGTVAAEVAGDVEAGQDRKPPIQLNTSLPQSTIMPDECGVDGQPDTHHRSLHNDQACSVADAVDTGVGHQTTVESAAKSPEVACEWPGATAAAGADADESSPEKTKTLDLTTGSPGNSGIPSSQRKWSASRPAQSWAPLAVSDRDRPAAIATAPLIRSGGIGGEAESPIQSHSPSRPELRLPWQPQANRAMYAADVAQIVSPEERHALTGPLPPMVLQWEPDLHLVDGQQYSPEVLENHFEFELDEWDDDVDP</sequence>
<dbReference type="AlphaFoldDB" id="A0AAN9URY6"/>
<protein>
    <submittedName>
        <fullName evidence="2">Uncharacterized protein</fullName>
    </submittedName>
</protein>
<feature type="region of interest" description="Disordered" evidence="1">
    <location>
        <begin position="1"/>
        <end position="73"/>
    </location>
</feature>
<feature type="region of interest" description="Disordered" evidence="1">
    <location>
        <begin position="128"/>
        <end position="165"/>
    </location>
</feature>